<evidence type="ECO:0000313" key="1">
    <source>
        <dbReference type="EMBL" id="CCD15827.1"/>
    </source>
</evidence>
<gene>
    <name evidence="1" type="ORF">TCIL3000_0_08280</name>
</gene>
<accession>F9WEW1</accession>
<evidence type="ECO:0000313" key="2">
    <source>
        <dbReference type="Proteomes" id="UP000000702"/>
    </source>
</evidence>
<comment type="caution">
    <text evidence="1">The sequence shown here is derived from an EMBL/GenBank/DDBJ whole genome shotgun (WGS) entry which is preliminary data.</text>
</comment>
<organism evidence="1 2">
    <name type="scientific">Trypanosoma congolense (strain IL3000)</name>
    <dbReference type="NCBI Taxonomy" id="1068625"/>
    <lineage>
        <taxon>Eukaryota</taxon>
        <taxon>Discoba</taxon>
        <taxon>Euglenozoa</taxon>
        <taxon>Kinetoplastea</taxon>
        <taxon>Metakinetoplastina</taxon>
        <taxon>Trypanosomatida</taxon>
        <taxon>Trypanosomatidae</taxon>
        <taxon>Trypanosoma</taxon>
        <taxon>Nannomonas</taxon>
    </lineage>
</organism>
<proteinExistence type="predicted"/>
<reference evidence="2" key="1">
    <citation type="submission" date="2011-07" db="EMBL/GenBank/DDBJ databases">
        <title>Divergent evolution of antigenic variation in African trypanosomes.</title>
        <authorList>
            <person name="Jackson A.P."/>
            <person name="Berry A."/>
            <person name="Allison H.C."/>
            <person name="Burton P."/>
            <person name="Anderson J."/>
            <person name="Aslett M."/>
            <person name="Brown R."/>
            <person name="Corton N."/>
            <person name="Harris D."/>
            <person name="Hauser H."/>
            <person name="Gamble J."/>
            <person name="Gilderthorp R."/>
            <person name="McQuillan J."/>
            <person name="Quail M.A."/>
            <person name="Sanders M."/>
            <person name="Van Tonder A."/>
            <person name="Ginger M.L."/>
            <person name="Donelson J.E."/>
            <person name="Field M.C."/>
            <person name="Barry J.D."/>
            <person name="Berriman M."/>
            <person name="Hertz-Fowler C."/>
        </authorList>
    </citation>
    <scope>NUCLEOTIDE SEQUENCE [LARGE SCALE GENOMIC DNA]</scope>
    <source>
        <strain evidence="2">IL3000</strain>
    </source>
</reference>
<reference evidence="1 2" key="2">
    <citation type="journal article" date="2012" name="Proc. Natl. Acad. Sci. U.S.A.">
        <title>Antigenic diversity is generated by distinct evolutionary mechanisms in African trypanosome species.</title>
        <authorList>
            <person name="Jackson A.P."/>
            <person name="Berry A."/>
            <person name="Aslett M."/>
            <person name="Allison H.C."/>
            <person name="Burton P."/>
            <person name="Vavrova-Anderson J."/>
            <person name="Brown R."/>
            <person name="Browne H."/>
            <person name="Corton N."/>
            <person name="Hauser H."/>
            <person name="Gamble J."/>
            <person name="Gilderthorp R."/>
            <person name="Marcello L."/>
            <person name="McQuillan J."/>
            <person name="Otto T.D."/>
            <person name="Quail M.A."/>
            <person name="Sanders M.J."/>
            <person name="van Tonder A."/>
            <person name="Ginger M.L."/>
            <person name="Field M.C."/>
            <person name="Barry J.D."/>
            <person name="Hertz-Fowler C."/>
            <person name="Berriman M."/>
        </authorList>
    </citation>
    <scope>NUCLEOTIDE SEQUENCE [LARGE SCALE GENOMIC DNA]</scope>
    <source>
        <strain evidence="1 2">IL3000</strain>
    </source>
</reference>
<keyword evidence="2" id="KW-1185">Reference proteome</keyword>
<protein>
    <submittedName>
        <fullName evidence="1">Uncharacterized protein</fullName>
    </submittedName>
</protein>
<dbReference type="AlphaFoldDB" id="F9WEW1"/>
<name>F9WEW1_TRYCI</name>
<dbReference type="EMBL" id="CAEQ01002068">
    <property type="protein sequence ID" value="CCD15827.1"/>
    <property type="molecule type" value="Genomic_DNA"/>
</dbReference>
<dbReference type="Proteomes" id="UP000000702">
    <property type="component" value="Unassembled WGS sequence"/>
</dbReference>
<sequence>MTRFLHTNRPLTSLRTNFSSLCMVPSHTTHAIFEAKGNQFQCTFHFLHPLVKGCLISQDVAWQRAHHGNKLLKLFPVTSEIGIFQFTLVILQLRLPLPHKHSLELSILVVVYVSRKCSVQLFCKFMEFIRVGR</sequence>